<name>A0A2G2XQZ4_CAPBA</name>
<evidence type="ECO:0000313" key="3">
    <source>
        <dbReference type="Proteomes" id="UP000224567"/>
    </source>
</evidence>
<dbReference type="Proteomes" id="UP000224567">
    <property type="component" value="Unassembled WGS sequence"/>
</dbReference>
<feature type="compositionally biased region" description="Basic and acidic residues" evidence="1">
    <location>
        <begin position="8"/>
        <end position="20"/>
    </location>
</feature>
<organism evidence="2 3">
    <name type="scientific">Capsicum baccatum</name>
    <name type="common">Peruvian pepper</name>
    <dbReference type="NCBI Taxonomy" id="33114"/>
    <lineage>
        <taxon>Eukaryota</taxon>
        <taxon>Viridiplantae</taxon>
        <taxon>Streptophyta</taxon>
        <taxon>Embryophyta</taxon>
        <taxon>Tracheophyta</taxon>
        <taxon>Spermatophyta</taxon>
        <taxon>Magnoliopsida</taxon>
        <taxon>eudicotyledons</taxon>
        <taxon>Gunneridae</taxon>
        <taxon>Pentapetalae</taxon>
        <taxon>asterids</taxon>
        <taxon>lamiids</taxon>
        <taxon>Solanales</taxon>
        <taxon>Solanaceae</taxon>
        <taxon>Solanoideae</taxon>
        <taxon>Capsiceae</taxon>
        <taxon>Capsicum</taxon>
    </lineage>
</organism>
<keyword evidence="3" id="KW-1185">Reference proteome</keyword>
<evidence type="ECO:0000256" key="1">
    <source>
        <dbReference type="SAM" id="MobiDB-lite"/>
    </source>
</evidence>
<gene>
    <name evidence="2" type="ORF">CQW23_02265</name>
</gene>
<comment type="caution">
    <text evidence="2">The sequence shown here is derived from an EMBL/GenBank/DDBJ whole genome shotgun (WGS) entry which is preliminary data.</text>
</comment>
<dbReference type="EMBL" id="MLFT02000001">
    <property type="protein sequence ID" value="PHT59902.1"/>
    <property type="molecule type" value="Genomic_DNA"/>
</dbReference>
<reference evidence="2 3" key="1">
    <citation type="journal article" date="2017" name="Genome Biol.">
        <title>New reference genome sequences of hot pepper reveal the massive evolution of plant disease-resistance genes by retroduplication.</title>
        <authorList>
            <person name="Kim S."/>
            <person name="Park J."/>
            <person name="Yeom S.I."/>
            <person name="Kim Y.M."/>
            <person name="Seo E."/>
            <person name="Kim K.T."/>
            <person name="Kim M.S."/>
            <person name="Lee J.M."/>
            <person name="Cheong K."/>
            <person name="Shin H.S."/>
            <person name="Kim S.B."/>
            <person name="Han K."/>
            <person name="Lee J."/>
            <person name="Park M."/>
            <person name="Lee H.A."/>
            <person name="Lee H.Y."/>
            <person name="Lee Y."/>
            <person name="Oh S."/>
            <person name="Lee J.H."/>
            <person name="Choi E."/>
            <person name="Choi E."/>
            <person name="Lee S.E."/>
            <person name="Jeon J."/>
            <person name="Kim H."/>
            <person name="Choi G."/>
            <person name="Song H."/>
            <person name="Lee J."/>
            <person name="Lee S.C."/>
            <person name="Kwon J.K."/>
            <person name="Lee H.Y."/>
            <person name="Koo N."/>
            <person name="Hong Y."/>
            <person name="Kim R.W."/>
            <person name="Kang W.H."/>
            <person name="Huh J.H."/>
            <person name="Kang B.C."/>
            <person name="Yang T.J."/>
            <person name="Lee Y.H."/>
            <person name="Bennetzen J.L."/>
            <person name="Choi D."/>
        </authorList>
    </citation>
    <scope>NUCLEOTIDE SEQUENCE [LARGE SCALE GENOMIC DNA]</scope>
    <source>
        <strain evidence="3">cv. PBC81</strain>
    </source>
</reference>
<accession>A0A2G2XQZ4</accession>
<sequence>MTLLRSQVEWHKKDDKEKKKCPPHRKVRKGEEKSKLNPPRCKYLDALLGSSGVHFKETLRMKTLMMIPTQGWWLNFMANDFETSTPMIVSPAASAAVVDDDNIEDACSICLEPFNSDDPPAVCYLYV</sequence>
<dbReference type="OrthoDB" id="8062037at2759"/>
<feature type="region of interest" description="Disordered" evidence="1">
    <location>
        <begin position="1"/>
        <end position="36"/>
    </location>
</feature>
<protein>
    <submittedName>
        <fullName evidence="2">Uncharacterized protein</fullName>
    </submittedName>
</protein>
<proteinExistence type="predicted"/>
<evidence type="ECO:0000313" key="2">
    <source>
        <dbReference type="EMBL" id="PHT59902.1"/>
    </source>
</evidence>
<dbReference type="AlphaFoldDB" id="A0A2G2XQZ4"/>
<reference evidence="3" key="2">
    <citation type="journal article" date="2017" name="J. Anim. Genet.">
        <title>Multiple reference genome sequences of hot pepper reveal the massive evolution of plant disease resistance genes by retroduplication.</title>
        <authorList>
            <person name="Kim S."/>
            <person name="Park J."/>
            <person name="Yeom S.-I."/>
            <person name="Kim Y.-M."/>
            <person name="Seo E."/>
            <person name="Kim K.-T."/>
            <person name="Kim M.-S."/>
            <person name="Lee J.M."/>
            <person name="Cheong K."/>
            <person name="Shin H.-S."/>
            <person name="Kim S.-B."/>
            <person name="Han K."/>
            <person name="Lee J."/>
            <person name="Park M."/>
            <person name="Lee H.-A."/>
            <person name="Lee H.-Y."/>
            <person name="Lee Y."/>
            <person name="Oh S."/>
            <person name="Lee J.H."/>
            <person name="Choi E."/>
            <person name="Choi E."/>
            <person name="Lee S.E."/>
            <person name="Jeon J."/>
            <person name="Kim H."/>
            <person name="Choi G."/>
            <person name="Song H."/>
            <person name="Lee J."/>
            <person name="Lee S.-C."/>
            <person name="Kwon J.-K."/>
            <person name="Lee H.-Y."/>
            <person name="Koo N."/>
            <person name="Hong Y."/>
            <person name="Kim R.W."/>
            <person name="Kang W.-H."/>
            <person name="Huh J.H."/>
            <person name="Kang B.-C."/>
            <person name="Yang T.-J."/>
            <person name="Lee Y.-H."/>
            <person name="Bennetzen J.L."/>
            <person name="Choi D."/>
        </authorList>
    </citation>
    <scope>NUCLEOTIDE SEQUENCE [LARGE SCALE GENOMIC DNA]</scope>
    <source>
        <strain evidence="3">cv. PBC81</strain>
    </source>
</reference>